<dbReference type="RefSeq" id="XP_003955219.1">
    <property type="nucleotide sequence ID" value="XM_003955170.1"/>
</dbReference>
<comment type="subcellular location">
    <subcellularLocation>
        <location evidence="1">Nucleus</location>
    </subcellularLocation>
</comment>
<evidence type="ECO:0000256" key="2">
    <source>
        <dbReference type="ARBA" id="ARBA00022574"/>
    </source>
</evidence>
<name>H2ANY4_KAZAF</name>
<dbReference type="HOGENOM" id="CLU_032142_0_0_1"/>
<dbReference type="PROSITE" id="PS50082">
    <property type="entry name" value="WD_REPEATS_2"/>
    <property type="match status" value="1"/>
</dbReference>
<evidence type="ECO:0000313" key="7">
    <source>
        <dbReference type="Proteomes" id="UP000005220"/>
    </source>
</evidence>
<evidence type="ECO:0000256" key="5">
    <source>
        <dbReference type="PROSITE-ProRule" id="PRU00221"/>
    </source>
</evidence>
<dbReference type="OrthoDB" id="196858at2759"/>
<dbReference type="InterPro" id="IPR001680">
    <property type="entry name" value="WD40_rpt"/>
</dbReference>
<dbReference type="Gene3D" id="2.130.10.10">
    <property type="entry name" value="YVTN repeat-like/Quinoprotein amine dehydrogenase"/>
    <property type="match status" value="2"/>
</dbReference>
<feature type="repeat" description="WD" evidence="5">
    <location>
        <begin position="63"/>
        <end position="97"/>
    </location>
</feature>
<dbReference type="PROSITE" id="PS50294">
    <property type="entry name" value="WD_REPEATS_REGION"/>
    <property type="match status" value="1"/>
</dbReference>
<keyword evidence="7" id="KW-1185">Reference proteome</keyword>
<evidence type="ECO:0000256" key="3">
    <source>
        <dbReference type="ARBA" id="ARBA00022737"/>
    </source>
</evidence>
<gene>
    <name evidence="6" type="primary">KAFR0A06490</name>
    <name evidence="6" type="ORF">KAFR_0A06490</name>
</gene>
<dbReference type="KEGG" id="kaf:KAFR_0A06490"/>
<dbReference type="GO" id="GO:0000723">
    <property type="term" value="P:telomere maintenance"/>
    <property type="evidence" value="ECO:0007669"/>
    <property type="project" value="EnsemblFungi"/>
</dbReference>
<dbReference type="PANTHER" id="PTHR44040:SF1">
    <property type="entry name" value="RETINOBLASTOMA-BINDING PROTEIN 5"/>
    <property type="match status" value="1"/>
</dbReference>
<dbReference type="InterPro" id="IPR036322">
    <property type="entry name" value="WD40_repeat_dom_sf"/>
</dbReference>
<keyword evidence="4" id="KW-0539">Nucleus</keyword>
<dbReference type="GO" id="GO:0006355">
    <property type="term" value="P:regulation of DNA-templated transcription"/>
    <property type="evidence" value="ECO:0007669"/>
    <property type="project" value="EnsemblFungi"/>
</dbReference>
<dbReference type="Pfam" id="PF00400">
    <property type="entry name" value="WD40"/>
    <property type="match status" value="2"/>
</dbReference>
<dbReference type="eggNOG" id="KOG1273">
    <property type="taxonomic scope" value="Eukaryota"/>
</dbReference>
<accession>H2ANY4</accession>
<dbReference type="AlphaFoldDB" id="H2ANY4"/>
<dbReference type="InterPro" id="IPR015943">
    <property type="entry name" value="WD40/YVTN_repeat-like_dom_sf"/>
</dbReference>
<dbReference type="STRING" id="1071382.H2ANY4"/>
<organism evidence="6 7">
    <name type="scientific">Kazachstania africana (strain ATCC 22294 / BCRC 22015 / CBS 2517 / CECT 1963 / NBRC 1671 / NRRL Y-8276)</name>
    <name type="common">Yeast</name>
    <name type="synonym">Kluyveromyces africanus</name>
    <dbReference type="NCBI Taxonomy" id="1071382"/>
    <lineage>
        <taxon>Eukaryota</taxon>
        <taxon>Fungi</taxon>
        <taxon>Dikarya</taxon>
        <taxon>Ascomycota</taxon>
        <taxon>Saccharomycotina</taxon>
        <taxon>Saccharomycetes</taxon>
        <taxon>Saccharomycetales</taxon>
        <taxon>Saccharomycetaceae</taxon>
        <taxon>Kazachstania</taxon>
    </lineage>
</organism>
<dbReference type="InterPro" id="IPR019775">
    <property type="entry name" value="WD40_repeat_CS"/>
</dbReference>
<protein>
    <submittedName>
        <fullName evidence="6">Uncharacterized protein</fullName>
    </submittedName>
</protein>
<dbReference type="EMBL" id="HE650821">
    <property type="protein sequence ID" value="CCF56084.1"/>
    <property type="molecule type" value="Genomic_DNA"/>
</dbReference>
<dbReference type="GO" id="GO:0031509">
    <property type="term" value="P:subtelomeric heterochromatin formation"/>
    <property type="evidence" value="ECO:0007669"/>
    <property type="project" value="EnsemblFungi"/>
</dbReference>
<evidence type="ECO:0000256" key="1">
    <source>
        <dbReference type="ARBA" id="ARBA00004123"/>
    </source>
</evidence>
<dbReference type="GeneID" id="13882145"/>
<dbReference type="GO" id="GO:0042800">
    <property type="term" value="F:histone H3K4 methyltransferase activity"/>
    <property type="evidence" value="ECO:0007669"/>
    <property type="project" value="EnsemblFungi"/>
</dbReference>
<evidence type="ECO:0000313" key="6">
    <source>
        <dbReference type="EMBL" id="CCF56084.1"/>
    </source>
</evidence>
<dbReference type="GO" id="GO:0000781">
    <property type="term" value="C:chromosome, telomeric region"/>
    <property type="evidence" value="ECO:0007669"/>
    <property type="project" value="GOC"/>
</dbReference>
<keyword evidence="3" id="KW-0677">Repeat</keyword>
<evidence type="ECO:0000256" key="4">
    <source>
        <dbReference type="ARBA" id="ARBA00023242"/>
    </source>
</evidence>
<dbReference type="FunCoup" id="H2ANY4">
    <property type="interactions" value="1046"/>
</dbReference>
<dbReference type="SUPFAM" id="SSF50978">
    <property type="entry name" value="WD40 repeat-like"/>
    <property type="match status" value="1"/>
</dbReference>
<proteinExistence type="predicted"/>
<dbReference type="PROSITE" id="PS00678">
    <property type="entry name" value="WD_REPEATS_1"/>
    <property type="match status" value="1"/>
</dbReference>
<dbReference type="Proteomes" id="UP000005220">
    <property type="component" value="Chromosome 1"/>
</dbReference>
<sequence>MNLLLQDPFSVLKEYPEKLTNTIVNPLKSTCLRFSPFGDYLAVGCYNGTIIVYDMDTMRPIKLFFSNQAIYGLDWSYNGKYLLSCSRDWHVKVWDLDLDDEPCGSVCFDGPVWGCNWIDSDRLSCVATVYEEKNAYLVDFELDSESNKLEGKIRPLRGDTEVEIANEQGYVLTSTLHPNSNSGTIIITGTSKGFINFYRLEHPNRTIKLIYSMKISNSNIKHIIVSSNGDRMAINSSDRTIRQYNLFLTDEVTMELEHKYQDVINKLQWNCIFFSGNSGDYLVASTHGSSTHELYLWETNTGTLVRVLEGTEEELMDIDWNFHTMTIASNGFETGNIYCWSIVIPPKWSALAPDFEEVDENVDYVEKENEFDDDDELQINEIKTLLNNEVNIQIDLITRDKFDVRSNDISQQQFVIPTDYSRIVLMKQRRHEHF</sequence>
<dbReference type="PANTHER" id="PTHR44040">
    <property type="entry name" value="RETINOBLASTOMA-BINDING PROTEIN 5"/>
    <property type="match status" value="1"/>
</dbReference>
<dbReference type="GO" id="GO:0048188">
    <property type="term" value="C:Set1C/COMPASS complex"/>
    <property type="evidence" value="ECO:0007669"/>
    <property type="project" value="EnsemblFungi"/>
</dbReference>
<dbReference type="InParanoid" id="H2ANY4"/>
<keyword evidence="2 5" id="KW-0853">WD repeat</keyword>
<dbReference type="InterPro" id="IPR037850">
    <property type="entry name" value="RBBP5/Swd1"/>
</dbReference>
<dbReference type="SMART" id="SM00320">
    <property type="entry name" value="WD40"/>
    <property type="match status" value="7"/>
</dbReference>
<reference evidence="6 7" key="1">
    <citation type="journal article" date="2011" name="Proc. Natl. Acad. Sci. U.S.A.">
        <title>Evolutionary erosion of yeast sex chromosomes by mating-type switching accidents.</title>
        <authorList>
            <person name="Gordon J.L."/>
            <person name="Armisen D."/>
            <person name="Proux-Wera E."/>
            <person name="Oheigeartaigh S.S."/>
            <person name="Byrne K.P."/>
            <person name="Wolfe K.H."/>
        </authorList>
    </citation>
    <scope>NUCLEOTIDE SEQUENCE [LARGE SCALE GENOMIC DNA]</scope>
    <source>
        <strain evidence="7">ATCC 22294 / BCRC 22015 / CBS 2517 / CECT 1963 / NBRC 1671 / NRRL Y-8276</strain>
    </source>
</reference>